<dbReference type="InterPro" id="IPR036390">
    <property type="entry name" value="WH_DNA-bd_sf"/>
</dbReference>
<dbReference type="PROSITE" id="PS50931">
    <property type="entry name" value="HTH_LYSR"/>
    <property type="match status" value="1"/>
</dbReference>
<dbReference type="SUPFAM" id="SSF53850">
    <property type="entry name" value="Periplasmic binding protein-like II"/>
    <property type="match status" value="1"/>
</dbReference>
<dbReference type="Gene3D" id="3.40.190.10">
    <property type="entry name" value="Periplasmic binding protein-like II"/>
    <property type="match status" value="2"/>
</dbReference>
<dbReference type="EMBL" id="WIXK01000003">
    <property type="protein sequence ID" value="MQY42611.1"/>
    <property type="molecule type" value="Genomic_DNA"/>
</dbReference>
<dbReference type="Gene3D" id="1.10.10.10">
    <property type="entry name" value="Winged helix-like DNA-binding domain superfamily/Winged helix DNA-binding domain"/>
    <property type="match status" value="1"/>
</dbReference>
<dbReference type="FunFam" id="1.10.10.10:FF:000001">
    <property type="entry name" value="LysR family transcriptional regulator"/>
    <property type="match status" value="1"/>
</dbReference>
<dbReference type="GO" id="GO:0043565">
    <property type="term" value="F:sequence-specific DNA binding"/>
    <property type="evidence" value="ECO:0007669"/>
    <property type="project" value="TreeGrafter"/>
</dbReference>
<evidence type="ECO:0000256" key="2">
    <source>
        <dbReference type="ARBA" id="ARBA00023015"/>
    </source>
</evidence>
<dbReference type="Proteomes" id="UP000436694">
    <property type="component" value="Unassembled WGS sequence"/>
</dbReference>
<dbReference type="InterPro" id="IPR058163">
    <property type="entry name" value="LysR-type_TF_proteobact-type"/>
</dbReference>
<name>A0A844AXC8_9RHOB</name>
<keyword evidence="2" id="KW-0805">Transcription regulation</keyword>
<dbReference type="GO" id="GO:0003700">
    <property type="term" value="F:DNA-binding transcription factor activity"/>
    <property type="evidence" value="ECO:0007669"/>
    <property type="project" value="InterPro"/>
</dbReference>
<evidence type="ECO:0000313" key="7">
    <source>
        <dbReference type="Proteomes" id="UP000436694"/>
    </source>
</evidence>
<evidence type="ECO:0000259" key="5">
    <source>
        <dbReference type="PROSITE" id="PS50931"/>
    </source>
</evidence>
<dbReference type="Pfam" id="PF03466">
    <property type="entry name" value="LysR_substrate"/>
    <property type="match status" value="1"/>
</dbReference>
<sequence>MSVRLPPFSGLTAFYAAVRHGTLSAAAQELNVSQPAVSRRIAALEQDLGCRLFDRSHRPVRLTPEGRDLAQALRAGFGQIETAVERLRMGHDHGVITVSGPSGFVGSWLIPKLAELEQAFPELTIRLISQEYGEPERPGDVALRFGLPDRDAAQEVRVLGNEVYPVASPLYLQRQGAGRDVSCFDGLTLLTMEHARRHWHDWPSWFETQGQQMPAKVRLMDFNSYAMMVNAALAAHGVCLCWSGLLDDFLSSGAVVRLGTAQARSERGYYLSLREGLAARPEAVAVRQWILDRAQQSV</sequence>
<reference evidence="6 7" key="1">
    <citation type="submission" date="2019-10" db="EMBL/GenBank/DDBJ databases">
        <title>Epibacterium sp. nov., isolated from seawater.</title>
        <authorList>
            <person name="Zhang X."/>
            <person name="Li N."/>
        </authorList>
    </citation>
    <scope>NUCLEOTIDE SEQUENCE [LARGE SCALE GENOMIC DNA]</scope>
    <source>
        <strain evidence="6 7">SM1969</strain>
    </source>
</reference>
<dbReference type="InterPro" id="IPR005119">
    <property type="entry name" value="LysR_subst-bd"/>
</dbReference>
<dbReference type="PANTHER" id="PTHR30537">
    <property type="entry name" value="HTH-TYPE TRANSCRIPTIONAL REGULATOR"/>
    <property type="match status" value="1"/>
</dbReference>
<gene>
    <name evidence="6" type="ORF">GG681_08140</name>
</gene>
<dbReference type="PRINTS" id="PR00039">
    <property type="entry name" value="HTHLYSR"/>
</dbReference>
<keyword evidence="4" id="KW-0804">Transcription</keyword>
<evidence type="ECO:0000256" key="1">
    <source>
        <dbReference type="ARBA" id="ARBA00009437"/>
    </source>
</evidence>
<dbReference type="GO" id="GO:0006351">
    <property type="term" value="P:DNA-templated transcription"/>
    <property type="evidence" value="ECO:0007669"/>
    <property type="project" value="TreeGrafter"/>
</dbReference>
<proteinExistence type="inferred from homology"/>
<feature type="domain" description="HTH lysR-type" evidence="5">
    <location>
        <begin position="6"/>
        <end position="63"/>
    </location>
</feature>
<dbReference type="InterPro" id="IPR036388">
    <property type="entry name" value="WH-like_DNA-bd_sf"/>
</dbReference>
<dbReference type="PANTHER" id="PTHR30537:SF74">
    <property type="entry name" value="HTH-TYPE TRANSCRIPTIONAL REGULATOR TRPI"/>
    <property type="match status" value="1"/>
</dbReference>
<accession>A0A844AXC8</accession>
<keyword evidence="7" id="KW-1185">Reference proteome</keyword>
<dbReference type="SUPFAM" id="SSF46785">
    <property type="entry name" value="Winged helix' DNA-binding domain"/>
    <property type="match status" value="1"/>
</dbReference>
<dbReference type="Pfam" id="PF00126">
    <property type="entry name" value="HTH_1"/>
    <property type="match status" value="1"/>
</dbReference>
<keyword evidence="3" id="KW-0238">DNA-binding</keyword>
<comment type="similarity">
    <text evidence="1">Belongs to the LysR transcriptional regulatory family.</text>
</comment>
<evidence type="ECO:0000256" key="3">
    <source>
        <dbReference type="ARBA" id="ARBA00023125"/>
    </source>
</evidence>
<comment type="caution">
    <text evidence="6">The sequence shown here is derived from an EMBL/GenBank/DDBJ whole genome shotgun (WGS) entry which is preliminary data.</text>
</comment>
<organism evidence="6 7">
    <name type="scientific">Tritonibacter aquimaris</name>
    <dbReference type="NCBI Taxonomy" id="2663379"/>
    <lineage>
        <taxon>Bacteria</taxon>
        <taxon>Pseudomonadati</taxon>
        <taxon>Pseudomonadota</taxon>
        <taxon>Alphaproteobacteria</taxon>
        <taxon>Rhodobacterales</taxon>
        <taxon>Paracoccaceae</taxon>
        <taxon>Tritonibacter</taxon>
    </lineage>
</organism>
<evidence type="ECO:0000256" key="4">
    <source>
        <dbReference type="ARBA" id="ARBA00023163"/>
    </source>
</evidence>
<evidence type="ECO:0000313" key="6">
    <source>
        <dbReference type="EMBL" id="MQY42611.1"/>
    </source>
</evidence>
<dbReference type="AlphaFoldDB" id="A0A844AXC8"/>
<protein>
    <submittedName>
        <fullName evidence="6">LysR family transcriptional regulator</fullName>
    </submittedName>
</protein>
<dbReference type="InterPro" id="IPR000847">
    <property type="entry name" value="LysR_HTH_N"/>
</dbReference>